<dbReference type="RefSeq" id="XP_062723543.1">
    <property type="nucleotide sequence ID" value="XM_062866117.1"/>
</dbReference>
<evidence type="ECO:0000256" key="2">
    <source>
        <dbReference type="ARBA" id="ARBA00004987"/>
    </source>
</evidence>
<dbReference type="SUPFAM" id="SSF51445">
    <property type="entry name" value="(Trans)glycosidases"/>
    <property type="match status" value="1"/>
</dbReference>
<dbReference type="GO" id="GO:0008422">
    <property type="term" value="F:beta-glucosidase activity"/>
    <property type="evidence" value="ECO:0007669"/>
    <property type="project" value="UniProtKB-EC"/>
</dbReference>
<comment type="pathway">
    <text evidence="2">Glycan metabolism; cellulose degradation.</text>
</comment>
<dbReference type="Gene3D" id="2.60.40.10">
    <property type="entry name" value="Immunoglobulins"/>
    <property type="match status" value="1"/>
</dbReference>
<dbReference type="Gene3D" id="3.20.20.300">
    <property type="entry name" value="Glycoside hydrolase, family 3, N-terminal domain"/>
    <property type="match status" value="1"/>
</dbReference>
<reference evidence="11" key="2">
    <citation type="submission" date="2023-06" db="EMBL/GenBank/DDBJ databases">
        <authorList>
            <consortium name="Lawrence Berkeley National Laboratory"/>
            <person name="Mondo S.J."/>
            <person name="Hensen N."/>
            <person name="Bonometti L."/>
            <person name="Westerberg I."/>
            <person name="Brannstrom I.O."/>
            <person name="Guillou S."/>
            <person name="Cros-Aarteil S."/>
            <person name="Calhoun S."/>
            <person name="Haridas S."/>
            <person name="Kuo A."/>
            <person name="Pangilinan J."/>
            <person name="Riley R."/>
            <person name="Labutti K."/>
            <person name="Andreopoulos B."/>
            <person name="Lipzen A."/>
            <person name="Chen C."/>
            <person name="Yanf M."/>
            <person name="Daum C."/>
            <person name="Ng V."/>
            <person name="Clum A."/>
            <person name="Steindorff A."/>
            <person name="Ohm R."/>
            <person name="Martin F."/>
            <person name="Silar P."/>
            <person name="Natvig D."/>
            <person name="Lalanne C."/>
            <person name="Gautier V."/>
            <person name="Ament-Velasquez S.L."/>
            <person name="Kruys A."/>
            <person name="Hutchinson M.I."/>
            <person name="Powell A.J."/>
            <person name="Barry K."/>
            <person name="Miller A.N."/>
            <person name="Grigoriev I.V."/>
            <person name="Debuchy R."/>
            <person name="Gladieux P."/>
            <person name="Thoren M.H."/>
            <person name="Johannesson H."/>
        </authorList>
    </citation>
    <scope>NUCLEOTIDE SEQUENCE</scope>
    <source>
        <strain evidence="11">CBS 333.67</strain>
    </source>
</reference>
<comment type="catalytic activity">
    <reaction evidence="1">
        <text>Hydrolysis of terminal, non-reducing beta-D-glucosyl residues with release of beta-D-glucose.</text>
        <dbReference type="EC" id="3.2.1.21"/>
    </reaction>
</comment>
<evidence type="ECO:0000256" key="1">
    <source>
        <dbReference type="ARBA" id="ARBA00000448"/>
    </source>
</evidence>
<comment type="caution">
    <text evidence="11">The sequence shown here is derived from an EMBL/GenBank/DDBJ whole genome shotgun (WGS) entry which is preliminary data.</text>
</comment>
<evidence type="ECO:0000256" key="8">
    <source>
        <dbReference type="ARBA" id="ARBA00023295"/>
    </source>
</evidence>
<dbReference type="SMART" id="SM01217">
    <property type="entry name" value="Fn3_like"/>
    <property type="match status" value="1"/>
</dbReference>
<dbReference type="PANTHER" id="PTHR42715:SF3">
    <property type="entry name" value="BETA-GLUCOSIDASE B-RELATED"/>
    <property type="match status" value="1"/>
</dbReference>
<evidence type="ECO:0000259" key="10">
    <source>
        <dbReference type="PROSITE" id="PS51820"/>
    </source>
</evidence>
<dbReference type="InterPro" id="IPR013783">
    <property type="entry name" value="Ig-like_fold"/>
</dbReference>
<dbReference type="InterPro" id="IPR017853">
    <property type="entry name" value="GH"/>
</dbReference>
<dbReference type="InterPro" id="IPR036962">
    <property type="entry name" value="Glyco_hydro_3_N_sf"/>
</dbReference>
<gene>
    <name evidence="11" type="ORF">B0T15DRAFT_482698</name>
</gene>
<evidence type="ECO:0000256" key="7">
    <source>
        <dbReference type="ARBA" id="ARBA00023277"/>
    </source>
</evidence>
<dbReference type="Proteomes" id="UP001273166">
    <property type="component" value="Unassembled WGS sequence"/>
</dbReference>
<dbReference type="PANTHER" id="PTHR42715">
    <property type="entry name" value="BETA-GLUCOSIDASE"/>
    <property type="match status" value="1"/>
</dbReference>
<feature type="domain" description="PA14" evidence="10">
    <location>
        <begin position="410"/>
        <end position="561"/>
    </location>
</feature>
<keyword evidence="7" id="KW-0119">Carbohydrate metabolism</keyword>
<dbReference type="PROSITE" id="PS51820">
    <property type="entry name" value="PA14"/>
    <property type="match status" value="1"/>
</dbReference>
<dbReference type="InterPro" id="IPR036881">
    <property type="entry name" value="Glyco_hydro_3_C_sf"/>
</dbReference>
<dbReference type="EMBL" id="JAUDZG010000002">
    <property type="protein sequence ID" value="KAK3307763.1"/>
    <property type="molecule type" value="Genomic_DNA"/>
</dbReference>
<protein>
    <recommendedName>
        <fullName evidence="4">beta-glucosidase</fullName>
        <ecNumber evidence="4">3.2.1.21</ecNumber>
    </recommendedName>
</protein>
<dbReference type="AlphaFoldDB" id="A0AAJ0GX49"/>
<accession>A0AAJ0GX49</accession>
<proteinExistence type="inferred from homology"/>
<keyword evidence="9" id="KW-0624">Polysaccharide degradation</keyword>
<dbReference type="EC" id="3.2.1.21" evidence="4"/>
<comment type="similarity">
    <text evidence="3">Belongs to the glycosyl hydrolase 3 family.</text>
</comment>
<keyword evidence="12" id="KW-1185">Reference proteome</keyword>
<keyword evidence="6" id="KW-0325">Glycoprotein</keyword>
<keyword evidence="8" id="KW-0326">Glycosidase</keyword>
<organism evidence="11 12">
    <name type="scientific">Chaetomium strumarium</name>
    <dbReference type="NCBI Taxonomy" id="1170767"/>
    <lineage>
        <taxon>Eukaryota</taxon>
        <taxon>Fungi</taxon>
        <taxon>Dikarya</taxon>
        <taxon>Ascomycota</taxon>
        <taxon>Pezizomycotina</taxon>
        <taxon>Sordariomycetes</taxon>
        <taxon>Sordariomycetidae</taxon>
        <taxon>Sordariales</taxon>
        <taxon>Chaetomiaceae</taxon>
        <taxon>Chaetomium</taxon>
    </lineage>
</organism>
<evidence type="ECO:0000256" key="6">
    <source>
        <dbReference type="ARBA" id="ARBA00023180"/>
    </source>
</evidence>
<dbReference type="Pfam" id="PF14310">
    <property type="entry name" value="Fn3-like"/>
    <property type="match status" value="1"/>
</dbReference>
<reference evidence="11" key="1">
    <citation type="journal article" date="2023" name="Mol. Phylogenet. Evol.">
        <title>Genome-scale phylogeny and comparative genomics of the fungal order Sordariales.</title>
        <authorList>
            <person name="Hensen N."/>
            <person name="Bonometti L."/>
            <person name="Westerberg I."/>
            <person name="Brannstrom I.O."/>
            <person name="Guillou S."/>
            <person name="Cros-Aarteil S."/>
            <person name="Calhoun S."/>
            <person name="Haridas S."/>
            <person name="Kuo A."/>
            <person name="Mondo S."/>
            <person name="Pangilinan J."/>
            <person name="Riley R."/>
            <person name="LaButti K."/>
            <person name="Andreopoulos B."/>
            <person name="Lipzen A."/>
            <person name="Chen C."/>
            <person name="Yan M."/>
            <person name="Daum C."/>
            <person name="Ng V."/>
            <person name="Clum A."/>
            <person name="Steindorff A."/>
            <person name="Ohm R.A."/>
            <person name="Martin F."/>
            <person name="Silar P."/>
            <person name="Natvig D.O."/>
            <person name="Lalanne C."/>
            <person name="Gautier V."/>
            <person name="Ament-Velasquez S.L."/>
            <person name="Kruys A."/>
            <person name="Hutchinson M.I."/>
            <person name="Powell A.J."/>
            <person name="Barry K."/>
            <person name="Miller A.N."/>
            <person name="Grigoriev I.V."/>
            <person name="Debuchy R."/>
            <person name="Gladieux P."/>
            <person name="Hiltunen Thoren M."/>
            <person name="Johannesson H."/>
        </authorList>
    </citation>
    <scope>NUCLEOTIDE SEQUENCE</scope>
    <source>
        <strain evidence="11">CBS 333.67</strain>
    </source>
</reference>
<dbReference type="Gene3D" id="2.60.120.260">
    <property type="entry name" value="Galactose-binding domain-like"/>
    <property type="match status" value="1"/>
</dbReference>
<dbReference type="GeneID" id="87884946"/>
<dbReference type="InterPro" id="IPR037524">
    <property type="entry name" value="PA14/GLEYA"/>
</dbReference>
<evidence type="ECO:0000256" key="4">
    <source>
        <dbReference type="ARBA" id="ARBA00012744"/>
    </source>
</evidence>
<dbReference type="InterPro" id="IPR026891">
    <property type="entry name" value="Fn3-like"/>
</dbReference>
<evidence type="ECO:0000256" key="5">
    <source>
        <dbReference type="ARBA" id="ARBA00022801"/>
    </source>
</evidence>
<dbReference type="Pfam" id="PF00933">
    <property type="entry name" value="Glyco_hydro_3"/>
    <property type="match status" value="1"/>
</dbReference>
<dbReference type="InterPro" id="IPR002772">
    <property type="entry name" value="Glyco_hydro_3_C"/>
</dbReference>
<evidence type="ECO:0000313" key="12">
    <source>
        <dbReference type="Proteomes" id="UP001273166"/>
    </source>
</evidence>
<keyword evidence="5 11" id="KW-0378">Hydrolase</keyword>
<evidence type="ECO:0000256" key="3">
    <source>
        <dbReference type="ARBA" id="ARBA00005336"/>
    </source>
</evidence>
<evidence type="ECO:0000256" key="9">
    <source>
        <dbReference type="ARBA" id="ARBA00023326"/>
    </source>
</evidence>
<dbReference type="GO" id="GO:0009251">
    <property type="term" value="P:glucan catabolic process"/>
    <property type="evidence" value="ECO:0007669"/>
    <property type="project" value="TreeGrafter"/>
</dbReference>
<dbReference type="Gene3D" id="3.40.50.1700">
    <property type="entry name" value="Glycoside hydrolase family 3 C-terminal domain"/>
    <property type="match status" value="1"/>
</dbReference>
<dbReference type="InterPro" id="IPR050288">
    <property type="entry name" value="Cellulose_deg_GH3"/>
</dbReference>
<dbReference type="InterPro" id="IPR001764">
    <property type="entry name" value="Glyco_hydro_3_N"/>
</dbReference>
<evidence type="ECO:0000313" key="11">
    <source>
        <dbReference type="EMBL" id="KAK3307763.1"/>
    </source>
</evidence>
<sequence>MAAQAVDTDAILRSLTLDEKISLLAGANFWETVGIPSKGVPSIKTTDGPNGCRGADIDGGTKAACFPAASNVAATFDPDLARRIGAALAQEARTKGARVLLGPTVCCHRHPLGGRNFESFSEDPLLTGTLATALIKGLQEDGGVAACIKHFVANEQETARMSVDETIGERALREIYLRPFEMAVREAAPWSLMTAYNLVNGVHCDSHDWLLRDVLRGEWGWDGAVISDWGGTNSVAGSINAGLDLEMPGPAGVRTLQTVRAALEAGEVTEETITERAAALLKLIHRVGGLEGTSPAGEKAVDRPEHRALIREVGARGMVLLKNEGDLLPLTKEKVKGKKIALIGLAKDALAHGGGSASVNAHYKVSPWDGLHAALGDSAEFVYAKGAHRQRLLPPLSKDSTAAGSVTGLDGQPGFTRLLYEAGANPEPSSTLHGYPSSAYSPLGSQESLNRVVELVGDFTPTESGAHYMACSGIGATTVFVDDTIVFRQTRNSADPMGALFMAASEDLFRHDFAAGRAHRIRVRTEPPTDVGMRILEGRSGARLGFRLASEHDADLRGEAERVAREADLAIVFTGHDPQWESEGRDQDSFALPNGQNELVAAVARANPHTVVVNATGVAVAMPWLADVRAVVQAWFAGQECGNAVTDVLTGAVNPEGHLPVSFPRRIEDAPAHGNFPGEYDVDGGGPLRVTYAEGVFVGYRHYDRLSREDVVNFAFGHGLSYTSFQLGGLRVEPSGGTGGDEFVVTAQVTNTGALPGGVAVQVYVGSAAKPLEHPVKTLVAYQKARLQPGEAQSVRLVVKGRDMAHFDEKARAWVLEAGTYHFSVGFSSVDIKEKAAVTIEQQRVYPLKWRG</sequence>
<dbReference type="PRINTS" id="PR00133">
    <property type="entry name" value="GLHYDRLASE3"/>
</dbReference>
<dbReference type="Pfam" id="PF01915">
    <property type="entry name" value="Glyco_hydro_3_C"/>
    <property type="match status" value="1"/>
</dbReference>
<name>A0AAJ0GX49_9PEZI</name>
<dbReference type="SUPFAM" id="SSF52279">
    <property type="entry name" value="Beta-D-glucan exohydrolase, C-terminal domain"/>
    <property type="match status" value="1"/>
</dbReference>